<name>A0A422QLI2_9BURK</name>
<dbReference type="Pfam" id="PF01757">
    <property type="entry name" value="Acyl_transf_3"/>
    <property type="match status" value="1"/>
</dbReference>
<feature type="transmembrane region" description="Helical" evidence="1">
    <location>
        <begin position="94"/>
        <end position="113"/>
    </location>
</feature>
<evidence type="ECO:0000259" key="3">
    <source>
        <dbReference type="Pfam" id="PF19040"/>
    </source>
</evidence>
<reference evidence="4" key="1">
    <citation type="submission" date="2014-10" db="EMBL/GenBank/DDBJ databases">
        <title>Massilia sp. genome.</title>
        <authorList>
            <person name="Xu B."/>
            <person name="Dai L."/>
            <person name="Huang Z."/>
        </authorList>
    </citation>
    <scope>NUCLEOTIDE SEQUENCE [LARGE SCALE GENOMIC DNA]</scope>
    <source>
        <strain evidence="4">CFS-1</strain>
    </source>
</reference>
<dbReference type="GO" id="GO:0016747">
    <property type="term" value="F:acyltransferase activity, transferring groups other than amino-acyl groups"/>
    <property type="evidence" value="ECO:0007669"/>
    <property type="project" value="InterPro"/>
</dbReference>
<feature type="transmembrane region" description="Helical" evidence="1">
    <location>
        <begin position="284"/>
        <end position="302"/>
    </location>
</feature>
<feature type="domain" description="Acyltransferase 3" evidence="2">
    <location>
        <begin position="28"/>
        <end position="361"/>
    </location>
</feature>
<dbReference type="InterPro" id="IPR043968">
    <property type="entry name" value="SGNH"/>
</dbReference>
<dbReference type="AlphaFoldDB" id="A0A422QLI2"/>
<feature type="transmembrane region" description="Helical" evidence="1">
    <location>
        <begin position="345"/>
        <end position="364"/>
    </location>
</feature>
<evidence type="ECO:0000313" key="5">
    <source>
        <dbReference type="Proteomes" id="UP000283254"/>
    </source>
</evidence>
<dbReference type="PANTHER" id="PTHR23028:SF53">
    <property type="entry name" value="ACYL_TRANSF_3 DOMAIN-CONTAINING PROTEIN"/>
    <property type="match status" value="1"/>
</dbReference>
<comment type="caution">
    <text evidence="4">The sequence shown here is derived from an EMBL/GenBank/DDBJ whole genome shotgun (WGS) entry which is preliminary data.</text>
</comment>
<proteinExistence type="predicted"/>
<sequence>MKLEQPAIFEDRTERPHPAPVHLAYRPDIDGLRAVAVLAVVLFHAFPTWLRGGFIGVDVFFVISGFLISSILLRELRQDAFSFAGFYARRVRRIFPALVVVLAACLAFGWLALFPDEYAQLGKHVVGGAGFAANFFYWAQIGYFDTAAETKPLLHLWSLGIEEQFYILWPVVLLLAWKRRMNLLLVAAALGVVSFLVNVVGVIHHPSATFYSPASRAWEMLLGAGLACVHARAAAGLPLLPARGAARRLPRLSPDQLAWTGVVLLGAGLASITRDHRFPGWPALLPAVGALLIIAAGPRAWFNRMVLSNRLMVWVGLISYPLYLWHWPLLAFAQIIESGTPAPTIRAGVVALAFMLAWLTWRVVELPLRAAREKTVIAVLCGLMLACAATGGYLWFRQGLPEREVVQDNLANQQALVVFEDKAKAAACKARYGFESMYDYCIMSDPARDPTVVLLGDSHAYHLVYGLMKYYDGLGDNLLKLGTRYPYWGIEPGDDPYQQATQPLLEKALAMDSVKTVLISTHARFSAAPGGKVVIEAARETFRRFLGAGKHVIFISDVPTIGFDPRACIKRAGVASSATRFPCSITREEWDTQIAQHKEVLAGLAQEFPQVEWFDASEALCDERECHAMIDGRLMYRDNNHLSLDGDYLVSRHFARRPPFSPAP</sequence>
<dbReference type="InterPro" id="IPR050879">
    <property type="entry name" value="Acyltransferase_3"/>
</dbReference>
<evidence type="ECO:0000256" key="1">
    <source>
        <dbReference type="SAM" id="Phobius"/>
    </source>
</evidence>
<keyword evidence="5" id="KW-1185">Reference proteome</keyword>
<dbReference type="SUPFAM" id="SSF52266">
    <property type="entry name" value="SGNH hydrolase"/>
    <property type="match status" value="1"/>
</dbReference>
<evidence type="ECO:0000259" key="2">
    <source>
        <dbReference type="Pfam" id="PF01757"/>
    </source>
</evidence>
<dbReference type="RefSeq" id="WP_229414944.1">
    <property type="nucleotide sequence ID" value="NZ_JSAB01000095.1"/>
</dbReference>
<feature type="transmembrane region" description="Helical" evidence="1">
    <location>
        <begin position="311"/>
        <end position="333"/>
    </location>
</feature>
<keyword evidence="1" id="KW-0472">Membrane</keyword>
<feature type="domain" description="SGNH" evidence="3">
    <location>
        <begin position="437"/>
        <end position="655"/>
    </location>
</feature>
<dbReference type="InterPro" id="IPR002656">
    <property type="entry name" value="Acyl_transf_3_dom"/>
</dbReference>
<accession>A0A422QLI2</accession>
<feature type="transmembrane region" description="Helical" evidence="1">
    <location>
        <begin position="31"/>
        <end position="47"/>
    </location>
</feature>
<dbReference type="GO" id="GO:0009103">
    <property type="term" value="P:lipopolysaccharide biosynthetic process"/>
    <property type="evidence" value="ECO:0007669"/>
    <property type="project" value="TreeGrafter"/>
</dbReference>
<dbReference type="EMBL" id="JSAB01000095">
    <property type="protein sequence ID" value="RNF30691.1"/>
    <property type="molecule type" value="Genomic_DNA"/>
</dbReference>
<dbReference type="GO" id="GO:0016020">
    <property type="term" value="C:membrane"/>
    <property type="evidence" value="ECO:0007669"/>
    <property type="project" value="TreeGrafter"/>
</dbReference>
<keyword evidence="1" id="KW-0812">Transmembrane</keyword>
<feature type="transmembrane region" description="Helical" evidence="1">
    <location>
        <begin position="154"/>
        <end position="176"/>
    </location>
</feature>
<dbReference type="PANTHER" id="PTHR23028">
    <property type="entry name" value="ACETYLTRANSFERASE"/>
    <property type="match status" value="1"/>
</dbReference>
<feature type="transmembrane region" description="Helical" evidence="1">
    <location>
        <begin position="53"/>
        <end position="73"/>
    </location>
</feature>
<dbReference type="Pfam" id="PF19040">
    <property type="entry name" value="SGNH"/>
    <property type="match status" value="1"/>
</dbReference>
<evidence type="ECO:0000313" key="4">
    <source>
        <dbReference type="EMBL" id="RNF30691.1"/>
    </source>
</evidence>
<protein>
    <submittedName>
        <fullName evidence="4">Lipoprotein</fullName>
    </submittedName>
</protein>
<feature type="transmembrane region" description="Helical" evidence="1">
    <location>
        <begin position="183"/>
        <end position="205"/>
    </location>
</feature>
<keyword evidence="4" id="KW-0449">Lipoprotein</keyword>
<organism evidence="4 5">
    <name type="scientific">Massilia aurea</name>
    <dbReference type="NCBI Taxonomy" id="373040"/>
    <lineage>
        <taxon>Bacteria</taxon>
        <taxon>Pseudomonadati</taxon>
        <taxon>Pseudomonadota</taxon>
        <taxon>Betaproteobacteria</taxon>
        <taxon>Burkholderiales</taxon>
        <taxon>Oxalobacteraceae</taxon>
        <taxon>Telluria group</taxon>
        <taxon>Massilia</taxon>
    </lineage>
</organism>
<feature type="transmembrane region" description="Helical" evidence="1">
    <location>
        <begin position="376"/>
        <end position="396"/>
    </location>
</feature>
<keyword evidence="1" id="KW-1133">Transmembrane helix</keyword>
<dbReference type="Proteomes" id="UP000283254">
    <property type="component" value="Unassembled WGS sequence"/>
</dbReference>
<gene>
    <name evidence="4" type="ORF">NM04_11260</name>
</gene>